<dbReference type="Pfam" id="PF17170">
    <property type="entry name" value="DUF5128"/>
    <property type="match status" value="1"/>
</dbReference>
<dbReference type="InterPro" id="IPR011042">
    <property type="entry name" value="6-blade_b-propeller_TolB-like"/>
</dbReference>
<accession>A0A6I6K093</accession>
<reference evidence="1 2" key="1">
    <citation type="submission" date="2019-11" db="EMBL/GenBank/DDBJ databases">
        <authorList>
            <person name="Zheng R.K."/>
            <person name="Sun C.M."/>
        </authorList>
    </citation>
    <scope>NUCLEOTIDE SEQUENCE [LARGE SCALE GENOMIC DNA]</scope>
    <source>
        <strain evidence="1 2">WC007</strain>
    </source>
</reference>
<organism evidence="1 2">
    <name type="scientific">Maribellus comscasis</name>
    <dbReference type="NCBI Taxonomy" id="2681766"/>
    <lineage>
        <taxon>Bacteria</taxon>
        <taxon>Pseudomonadati</taxon>
        <taxon>Bacteroidota</taxon>
        <taxon>Bacteroidia</taxon>
        <taxon>Marinilabiliales</taxon>
        <taxon>Prolixibacteraceae</taxon>
        <taxon>Maribellus</taxon>
    </lineage>
</organism>
<evidence type="ECO:0000313" key="1">
    <source>
        <dbReference type="EMBL" id="QGY46999.1"/>
    </source>
</evidence>
<keyword evidence="2" id="KW-1185">Reference proteome</keyword>
<dbReference type="AlphaFoldDB" id="A0A6I6K093"/>
<proteinExistence type="predicted"/>
<sequence>MKSHKNQLLFVLLIVVTACNTKSESKGKPEIETAENIKPDTFYTIGFAGIIKHKREILISEVAEEVEYVTLENNQNSMLGNIMDVRLTSEYIFVKHNGSRLLTQFDRKGKFIRHIGTEGRGPKEYGLMRVFSIDENKELIYIHTNWTRKILVYNFEGDYVSTIKLDGFDRLQMVWAHDSVFVSFSEPHLGTEPFVFIETNSKGDTLQTIQNHIFWEKKGQNSFTVSYWGRNNFYLANNKLHMKGWYNDTIYTYNEENKIVPKVLVDLKECKIPDDLIPEKMSGKPLPKQCYWVGLNESANFIFVRYGSHMDKTKSKEEMEEGCILYNKKTKEGVAFKNKGEEYGFVNDLNGGPDFKPRYSNDSLMFVDVTAMDMKQYLDSEAFKNRETKFVEQKEKLVQFSKTLKEDGNSFLMIAKLKN</sequence>
<dbReference type="KEGG" id="mcos:GM418_26050"/>
<dbReference type="SUPFAM" id="SSF63825">
    <property type="entry name" value="YWTD domain"/>
    <property type="match status" value="1"/>
</dbReference>
<dbReference type="EMBL" id="CP046401">
    <property type="protein sequence ID" value="QGY46999.1"/>
    <property type="molecule type" value="Genomic_DNA"/>
</dbReference>
<evidence type="ECO:0000313" key="2">
    <source>
        <dbReference type="Proteomes" id="UP000428260"/>
    </source>
</evidence>
<protein>
    <submittedName>
        <fullName evidence="1">6-bladed beta-propeller</fullName>
    </submittedName>
</protein>
<dbReference type="Proteomes" id="UP000428260">
    <property type="component" value="Chromosome"/>
</dbReference>
<dbReference type="Gene3D" id="2.120.10.30">
    <property type="entry name" value="TolB, C-terminal domain"/>
    <property type="match status" value="1"/>
</dbReference>
<dbReference type="PROSITE" id="PS51257">
    <property type="entry name" value="PROKAR_LIPOPROTEIN"/>
    <property type="match status" value="1"/>
</dbReference>
<gene>
    <name evidence="1" type="ORF">GM418_26050</name>
</gene>
<dbReference type="RefSeq" id="WP_158870436.1">
    <property type="nucleotide sequence ID" value="NZ_CP046401.1"/>
</dbReference>
<name>A0A6I6K093_9BACT</name>